<dbReference type="InterPro" id="IPR038706">
    <property type="entry name" value="Type_VI_SciN-like_sf"/>
</dbReference>
<keyword evidence="1" id="KW-0449">Lipoprotein</keyword>
<dbReference type="PANTHER" id="PTHR37625">
    <property type="entry name" value="OUTER MEMBRANE LIPOPROTEIN-RELATED"/>
    <property type="match status" value="1"/>
</dbReference>
<dbReference type="eggNOG" id="COG3521">
    <property type="taxonomic scope" value="Bacteria"/>
</dbReference>
<dbReference type="OrthoDB" id="5471061at2"/>
<protein>
    <submittedName>
        <fullName evidence="1">Type VI secretion lipoprotein, VC_A0113 family</fullName>
    </submittedName>
</protein>
<dbReference type="PANTHER" id="PTHR37625:SF4">
    <property type="entry name" value="OUTER MEMBRANE LIPOPROTEIN"/>
    <property type="match status" value="1"/>
</dbReference>
<dbReference type="AlphaFoldDB" id="C7R9P2"/>
<dbReference type="HOGENOM" id="CLU_092347_2_0_6"/>
<organism evidence="1 2">
    <name type="scientific">Kangiella koreensis (strain DSM 16069 / JCM 12317 / KCTC 12182 / SW-125)</name>
    <dbReference type="NCBI Taxonomy" id="523791"/>
    <lineage>
        <taxon>Bacteria</taxon>
        <taxon>Pseudomonadati</taxon>
        <taxon>Pseudomonadota</taxon>
        <taxon>Gammaproteobacteria</taxon>
        <taxon>Kangiellales</taxon>
        <taxon>Kangiellaceae</taxon>
        <taxon>Kangiella</taxon>
    </lineage>
</organism>
<evidence type="ECO:0000313" key="2">
    <source>
        <dbReference type="Proteomes" id="UP000001231"/>
    </source>
</evidence>
<dbReference type="Gene3D" id="2.60.40.4150">
    <property type="entry name" value="Type VI secretion system, lipoprotein SciN"/>
    <property type="match status" value="1"/>
</dbReference>
<proteinExistence type="predicted"/>
<dbReference type="Pfam" id="PF12790">
    <property type="entry name" value="T6SS-SciN"/>
    <property type="match status" value="1"/>
</dbReference>
<name>C7R9P2_KANKD</name>
<evidence type="ECO:0000313" key="1">
    <source>
        <dbReference type="EMBL" id="ACV27911.1"/>
    </source>
</evidence>
<dbReference type="InParanoid" id="C7R9P2"/>
<dbReference type="PROSITE" id="PS51257">
    <property type="entry name" value="PROKAR_LIPOPROTEIN"/>
    <property type="match status" value="1"/>
</dbReference>
<gene>
    <name evidence="1" type="ordered locus">Kkor_2502</name>
</gene>
<dbReference type="EMBL" id="CP001707">
    <property type="protein sequence ID" value="ACV27911.1"/>
    <property type="molecule type" value="Genomic_DNA"/>
</dbReference>
<dbReference type="STRING" id="523791.Kkor_2502"/>
<dbReference type="InterPro" id="IPR017734">
    <property type="entry name" value="T6SS_SciN"/>
</dbReference>
<keyword evidence="2" id="KW-1185">Reference proteome</keyword>
<accession>C7R9P2</accession>
<dbReference type="NCBIfam" id="TIGR03352">
    <property type="entry name" value="VI_chp_3"/>
    <property type="match status" value="1"/>
</dbReference>
<dbReference type="Proteomes" id="UP000001231">
    <property type="component" value="Chromosome"/>
</dbReference>
<dbReference type="RefSeq" id="WP_015781516.1">
    <property type="nucleotide sequence ID" value="NC_013166.1"/>
</dbReference>
<reference evidence="1 2" key="1">
    <citation type="journal article" date="2009" name="Stand. Genomic Sci.">
        <title>Complete genome sequence of Kangiella koreensis type strain (SW-125).</title>
        <authorList>
            <person name="Han C."/>
            <person name="Sikorski J."/>
            <person name="Lapidus A."/>
            <person name="Nolan M."/>
            <person name="Glavina Del Rio T."/>
            <person name="Tice H."/>
            <person name="Cheng J.F."/>
            <person name="Lucas S."/>
            <person name="Chen F."/>
            <person name="Copeland A."/>
            <person name="Ivanova N."/>
            <person name="Mavromatis K."/>
            <person name="Ovchinnikova G."/>
            <person name="Pati A."/>
            <person name="Bruce D."/>
            <person name="Goodwin L."/>
            <person name="Pitluck S."/>
            <person name="Chen A."/>
            <person name="Palaniappan K."/>
            <person name="Land M."/>
            <person name="Hauser L."/>
            <person name="Chang Y.J."/>
            <person name="Jeffries C.D."/>
            <person name="Chain P."/>
            <person name="Saunders E."/>
            <person name="Brettin T."/>
            <person name="Goker M."/>
            <person name="Tindall B.J."/>
            <person name="Bristow J."/>
            <person name="Eisen J.A."/>
            <person name="Markowitz V."/>
            <person name="Hugenholtz P."/>
            <person name="Kyrpides N.C."/>
            <person name="Klenk H.P."/>
            <person name="Detter J.C."/>
        </authorList>
    </citation>
    <scope>NUCLEOTIDE SEQUENCE [LARGE SCALE GENOMIC DNA]</scope>
    <source>
        <strain evidence="2">DSM 16069 / KCTC 12182 / SW-125</strain>
    </source>
</reference>
<dbReference type="KEGG" id="kko:Kkor_2502"/>
<sequence length="153" mass="16640">MKVINSLQKIVLVIVVAAGLAGCGLLKSGDGEEVELRINVAEQVNPDELGRSSPIVIRLYELKKAVAIDGLDFFSVYDQTGPEFKAAVSSMKEFQVNPGQAIVQTVLTDGSTKHLMIVAAFKDIDNSQWKVTHDLEQSDELTIAIEGKTIIKQ</sequence>